<dbReference type="AlphaFoldDB" id="A0A401QV91"/>
<dbReference type="Pfam" id="PF02771">
    <property type="entry name" value="Acyl-CoA_dh_N"/>
    <property type="match status" value="1"/>
</dbReference>
<evidence type="ECO:0000256" key="1">
    <source>
        <dbReference type="ARBA" id="ARBA00001974"/>
    </source>
</evidence>
<reference evidence="8 9" key="1">
    <citation type="journal article" date="2019" name="Microbiol. Resour. Announc.">
        <title>Draft Genome Sequence of the Most Traditional epsilon-Poly-l-Lysine Producer, Streptomyces albulus NBRC14147.</title>
        <authorList>
            <person name="Yamanaka K."/>
            <person name="Hamano Y."/>
        </authorList>
    </citation>
    <scope>NUCLEOTIDE SEQUENCE [LARGE SCALE GENOMIC DNA]</scope>
    <source>
        <strain evidence="8 9">NBRC 14147</strain>
    </source>
</reference>
<evidence type="ECO:0000259" key="7">
    <source>
        <dbReference type="Pfam" id="PF02771"/>
    </source>
</evidence>
<dbReference type="InterPro" id="IPR013786">
    <property type="entry name" value="AcylCoA_DH/ox_N"/>
</dbReference>
<dbReference type="GO" id="GO:0003995">
    <property type="term" value="F:acyl-CoA dehydrogenase activity"/>
    <property type="evidence" value="ECO:0007669"/>
    <property type="project" value="TreeGrafter"/>
</dbReference>
<comment type="caution">
    <text evidence="8">The sequence shown here is derived from an EMBL/GenBank/DDBJ whole genome shotgun (WGS) entry which is preliminary data.</text>
</comment>
<name>A0A401QV91_STRNR</name>
<keyword evidence="3" id="KW-0285">Flavoprotein</keyword>
<accession>A0A401QV91</accession>
<dbReference type="PANTHER" id="PTHR43884">
    <property type="entry name" value="ACYL-COA DEHYDROGENASE"/>
    <property type="match status" value="1"/>
</dbReference>
<dbReference type="PANTHER" id="PTHR43884:SF20">
    <property type="entry name" value="ACYL-COA DEHYDROGENASE FADE28"/>
    <property type="match status" value="1"/>
</dbReference>
<comment type="similarity">
    <text evidence="2">Belongs to the acyl-CoA dehydrogenase family.</text>
</comment>
<evidence type="ECO:0000259" key="6">
    <source>
        <dbReference type="Pfam" id="PF00441"/>
    </source>
</evidence>
<dbReference type="Gene3D" id="1.10.540.10">
    <property type="entry name" value="Acyl-CoA dehydrogenase/oxidase, N-terminal domain"/>
    <property type="match status" value="1"/>
</dbReference>
<evidence type="ECO:0000313" key="8">
    <source>
        <dbReference type="EMBL" id="GCB89238.1"/>
    </source>
</evidence>
<evidence type="ECO:0000313" key="9">
    <source>
        <dbReference type="Proteomes" id="UP000288351"/>
    </source>
</evidence>
<gene>
    <name evidence="8" type="ORF">SALB_01912</name>
</gene>
<dbReference type="Gene3D" id="1.20.140.10">
    <property type="entry name" value="Butyryl-CoA Dehydrogenase, subunit A, domain 3"/>
    <property type="match status" value="1"/>
</dbReference>
<evidence type="ECO:0000256" key="2">
    <source>
        <dbReference type="ARBA" id="ARBA00009347"/>
    </source>
</evidence>
<evidence type="ECO:0000256" key="4">
    <source>
        <dbReference type="ARBA" id="ARBA00022827"/>
    </source>
</evidence>
<keyword evidence="5" id="KW-0560">Oxidoreductase</keyword>
<evidence type="ECO:0000256" key="3">
    <source>
        <dbReference type="ARBA" id="ARBA00022630"/>
    </source>
</evidence>
<feature type="domain" description="Acyl-CoA dehydrogenase/oxidase N-terminal" evidence="7">
    <location>
        <begin position="8"/>
        <end position="79"/>
    </location>
</feature>
<evidence type="ECO:0000256" key="5">
    <source>
        <dbReference type="ARBA" id="ARBA00023002"/>
    </source>
</evidence>
<keyword evidence="4" id="KW-0274">FAD</keyword>
<dbReference type="Proteomes" id="UP000288351">
    <property type="component" value="Unassembled WGS sequence"/>
</dbReference>
<dbReference type="SUPFAM" id="SSF47203">
    <property type="entry name" value="Acyl-CoA dehydrogenase C-terminal domain-like"/>
    <property type="match status" value="1"/>
</dbReference>
<comment type="cofactor">
    <cofactor evidence="1">
        <name>FAD</name>
        <dbReference type="ChEBI" id="CHEBI:57692"/>
    </cofactor>
</comment>
<feature type="domain" description="Acyl-CoA dehydrogenase/oxidase C-terminal" evidence="6">
    <location>
        <begin position="171"/>
        <end position="289"/>
    </location>
</feature>
<dbReference type="RefSeq" id="WP_020929112.1">
    <property type="nucleotide sequence ID" value="NZ_BHXC01000006.1"/>
</dbReference>
<proteinExistence type="inferred from homology"/>
<dbReference type="InterPro" id="IPR009100">
    <property type="entry name" value="AcylCoA_DH/oxidase_NM_dom_sf"/>
</dbReference>
<sequence>MSEPVAFTPDQEALAGSVRRYCAAKCTEEVQRSGPGSFPWPFWRGLAELGVLSLAVPGEGGGAGEVAAVAMELGRAFAPGPLTGTVFAARTLPPACTPPVAAGERLVSWGCPPLMPWSPLAEVFVETDGERAWLARPAGAVTPEETLGNEPWGRVALERVLPLDGVREATDLAHMMLAGYLWGAGRRVLDAAVEHARTRVQFGRTLGTFQAVAHPLVNAGLGLAAAEKLVKVAARAIDHGHHQGSALASAARLSASRAAMDAAFVSHQTHGAMGYSVEGPIGHVAQRIRQLSMVPSHAHHTGEQVLAMYAEGGRE</sequence>
<dbReference type="GO" id="GO:0050660">
    <property type="term" value="F:flavin adenine dinucleotide binding"/>
    <property type="evidence" value="ECO:0007669"/>
    <property type="project" value="InterPro"/>
</dbReference>
<organism evidence="8 9">
    <name type="scientific">Streptomyces noursei</name>
    <name type="common">Streptomyces albulus</name>
    <dbReference type="NCBI Taxonomy" id="1971"/>
    <lineage>
        <taxon>Bacteria</taxon>
        <taxon>Bacillati</taxon>
        <taxon>Actinomycetota</taxon>
        <taxon>Actinomycetes</taxon>
        <taxon>Kitasatosporales</taxon>
        <taxon>Streptomycetaceae</taxon>
        <taxon>Streptomyces</taxon>
    </lineage>
</organism>
<dbReference type="EMBL" id="BHXC01000006">
    <property type="protein sequence ID" value="GCB89238.1"/>
    <property type="molecule type" value="Genomic_DNA"/>
</dbReference>
<dbReference type="InterPro" id="IPR037069">
    <property type="entry name" value="AcylCoA_DH/ox_N_sf"/>
</dbReference>
<dbReference type="InterPro" id="IPR036250">
    <property type="entry name" value="AcylCo_DH-like_C"/>
</dbReference>
<dbReference type="InterPro" id="IPR009075">
    <property type="entry name" value="AcylCo_DH/oxidase_C"/>
</dbReference>
<dbReference type="SUPFAM" id="SSF56645">
    <property type="entry name" value="Acyl-CoA dehydrogenase NM domain-like"/>
    <property type="match status" value="1"/>
</dbReference>
<dbReference type="Pfam" id="PF00441">
    <property type="entry name" value="Acyl-CoA_dh_1"/>
    <property type="match status" value="1"/>
</dbReference>
<protein>
    <submittedName>
        <fullName evidence="8">Putative acyl-CoA dehydrogenase FadE</fullName>
    </submittedName>
</protein>